<keyword evidence="9 13" id="KW-0472">Membrane</keyword>
<evidence type="ECO:0000256" key="15">
    <source>
        <dbReference type="SAM" id="Coils"/>
    </source>
</evidence>
<evidence type="ECO:0000256" key="14">
    <source>
        <dbReference type="RuleBase" id="RU003848"/>
    </source>
</evidence>
<dbReference type="STRING" id="576118.SAMN05216216_1199"/>
<keyword evidence="7 13" id="KW-1133">Transmembrane helix</keyword>
<evidence type="ECO:0000256" key="3">
    <source>
        <dbReference type="ARBA" id="ARBA00022475"/>
    </source>
</evidence>
<dbReference type="PANTHER" id="PTHR33445:SF1">
    <property type="entry name" value="ATP SYNTHASE SUBUNIT B"/>
    <property type="match status" value="1"/>
</dbReference>
<keyword evidence="17" id="KW-1185">Reference proteome</keyword>
<keyword evidence="4 13" id="KW-0138">CF(0)</keyword>
<dbReference type="Pfam" id="PF00430">
    <property type="entry name" value="ATP-synt_B"/>
    <property type="match status" value="1"/>
</dbReference>
<dbReference type="RefSeq" id="WP_092987085.1">
    <property type="nucleotide sequence ID" value="NZ_FNFY01000019.1"/>
</dbReference>
<gene>
    <name evidence="13" type="primary">atpF</name>
    <name evidence="16" type="ORF">SAMN05216216_1199</name>
</gene>
<evidence type="ECO:0000256" key="11">
    <source>
        <dbReference type="ARBA" id="ARBA00025198"/>
    </source>
</evidence>
<proteinExistence type="inferred from homology"/>
<feature type="coiled-coil region" evidence="15">
    <location>
        <begin position="107"/>
        <end position="138"/>
    </location>
</feature>
<evidence type="ECO:0000256" key="8">
    <source>
        <dbReference type="ARBA" id="ARBA00023065"/>
    </source>
</evidence>
<keyword evidence="10 13" id="KW-0066">ATP synthesis</keyword>
<comment type="function">
    <text evidence="11 13">F(1)F(0) ATP synthase produces ATP from ADP in the presence of a proton or sodium gradient. F-type ATPases consist of two structural domains, F(1) containing the extramembraneous catalytic core and F(0) containing the membrane proton channel, linked together by a central stalk and a peripheral stalk. During catalysis, ATP synthesis in the catalytic domain of F(1) is coupled via a rotary mechanism of the central stalk subunits to proton translocation.</text>
</comment>
<evidence type="ECO:0000313" key="17">
    <source>
        <dbReference type="Proteomes" id="UP000199008"/>
    </source>
</evidence>
<evidence type="ECO:0000256" key="5">
    <source>
        <dbReference type="ARBA" id="ARBA00022692"/>
    </source>
</evidence>
<evidence type="ECO:0000256" key="2">
    <source>
        <dbReference type="ARBA" id="ARBA00022448"/>
    </source>
</evidence>
<dbReference type="GO" id="GO:0012505">
    <property type="term" value="C:endomembrane system"/>
    <property type="evidence" value="ECO:0007669"/>
    <property type="project" value="UniProtKB-SubCell"/>
</dbReference>
<protein>
    <recommendedName>
        <fullName evidence="13">ATP synthase subunit b</fullName>
    </recommendedName>
    <alternativeName>
        <fullName evidence="13">ATP synthase F(0) sector subunit b</fullName>
    </alternativeName>
    <alternativeName>
        <fullName evidence="13">ATPase subunit I</fullName>
    </alternativeName>
    <alternativeName>
        <fullName evidence="13">F-type ATPase subunit b</fullName>
        <shortName evidence="13">F-ATPase subunit b</shortName>
    </alternativeName>
</protein>
<evidence type="ECO:0000256" key="13">
    <source>
        <dbReference type="HAMAP-Rule" id="MF_01398"/>
    </source>
</evidence>
<evidence type="ECO:0000256" key="9">
    <source>
        <dbReference type="ARBA" id="ARBA00023136"/>
    </source>
</evidence>
<keyword evidence="8 13" id="KW-0406">Ion transport</keyword>
<dbReference type="GO" id="GO:0005886">
    <property type="term" value="C:plasma membrane"/>
    <property type="evidence" value="ECO:0007669"/>
    <property type="project" value="UniProtKB-SubCell"/>
</dbReference>
<dbReference type="OrthoDB" id="282095at2"/>
<dbReference type="GO" id="GO:0045259">
    <property type="term" value="C:proton-transporting ATP synthase complex"/>
    <property type="evidence" value="ECO:0007669"/>
    <property type="project" value="UniProtKB-KW"/>
</dbReference>
<keyword evidence="15" id="KW-0175">Coiled coil</keyword>
<dbReference type="GO" id="GO:0046961">
    <property type="term" value="F:proton-transporting ATPase activity, rotational mechanism"/>
    <property type="evidence" value="ECO:0007669"/>
    <property type="project" value="TreeGrafter"/>
</dbReference>
<accession>A0A1G9GU65</accession>
<keyword evidence="6 13" id="KW-0375">Hydrogen ion transport</keyword>
<dbReference type="CDD" id="cd06503">
    <property type="entry name" value="ATP-synt_Fo_b"/>
    <property type="match status" value="1"/>
</dbReference>
<dbReference type="HAMAP" id="MF_01398">
    <property type="entry name" value="ATP_synth_b_bprime"/>
    <property type="match status" value="1"/>
</dbReference>
<feature type="transmembrane region" description="Helical" evidence="13">
    <location>
        <begin position="12"/>
        <end position="38"/>
    </location>
</feature>
<dbReference type="InterPro" id="IPR005864">
    <property type="entry name" value="ATP_synth_F0_bsu_bac"/>
</dbReference>
<dbReference type="AlphaFoldDB" id="A0A1G9GU65"/>
<evidence type="ECO:0000256" key="7">
    <source>
        <dbReference type="ARBA" id="ARBA00022989"/>
    </source>
</evidence>
<comment type="function">
    <text evidence="13">Component of the F(0) channel, it forms part of the peripheral stalk, linking F(1) to F(0).</text>
</comment>
<evidence type="ECO:0000256" key="10">
    <source>
        <dbReference type="ARBA" id="ARBA00023310"/>
    </source>
</evidence>
<dbReference type="InterPro" id="IPR050059">
    <property type="entry name" value="ATP_synthase_B_chain"/>
</dbReference>
<keyword evidence="5 13" id="KW-0812">Transmembrane</keyword>
<dbReference type="NCBIfam" id="TIGR01144">
    <property type="entry name" value="ATP_synt_b"/>
    <property type="match status" value="1"/>
</dbReference>
<comment type="subcellular location">
    <subcellularLocation>
        <location evidence="13">Cell membrane</location>
        <topology evidence="13">Single-pass membrane protein</topology>
    </subcellularLocation>
    <subcellularLocation>
        <location evidence="12">Endomembrane system</location>
        <topology evidence="12">Single-pass membrane protein</topology>
    </subcellularLocation>
</comment>
<dbReference type="GO" id="GO:0046933">
    <property type="term" value="F:proton-transporting ATP synthase activity, rotational mechanism"/>
    <property type="evidence" value="ECO:0007669"/>
    <property type="project" value="UniProtKB-UniRule"/>
</dbReference>
<evidence type="ECO:0000313" key="16">
    <source>
        <dbReference type="EMBL" id="SDL04198.1"/>
    </source>
</evidence>
<comment type="subunit">
    <text evidence="13">F-type ATPases have 2 components, F(1) - the catalytic core - and F(0) - the membrane proton channel. F(1) has five subunits: alpha(3), beta(3), gamma(1), delta(1), epsilon(1). F(0) has three main subunits: a(1), b(2) and c(10-14). The alpha and beta chains form an alternating ring which encloses part of the gamma chain. F(1) is attached to F(0) by a central stalk formed by the gamma and epsilon chains, while a peripheral stalk is formed by the delta and b chains.</text>
</comment>
<sequence length="171" mass="19260">MEFLILGNTGDVGVAIGSSVVLLVSFLILLGALSYFVWKPLKKVMDDRENLIHSEIDDAEQRRIEAQRLQEENEALVKQTQADISAIMEDAKNQATKEQEAIVHDANTRANQLMANAKADVEREKEKAILEINDQVAELSILIAEKMISKEMDHKDQQKLVQQYLQEAGDK</sequence>
<dbReference type="EMBL" id="FNFY01000019">
    <property type="protein sequence ID" value="SDL04198.1"/>
    <property type="molecule type" value="Genomic_DNA"/>
</dbReference>
<dbReference type="NCBIfam" id="NF009987">
    <property type="entry name" value="PRK13453.1"/>
    <property type="match status" value="1"/>
</dbReference>
<dbReference type="PANTHER" id="PTHR33445">
    <property type="entry name" value="ATP SYNTHASE SUBUNIT B', CHLOROPLASTIC"/>
    <property type="match status" value="1"/>
</dbReference>
<evidence type="ECO:0000256" key="12">
    <source>
        <dbReference type="ARBA" id="ARBA00037847"/>
    </source>
</evidence>
<dbReference type="Proteomes" id="UP000199008">
    <property type="component" value="Unassembled WGS sequence"/>
</dbReference>
<dbReference type="InterPro" id="IPR002146">
    <property type="entry name" value="ATP_synth_b/b'su_bac/chlpt"/>
</dbReference>
<name>A0A1G9GU65_9BACL</name>
<organism evidence="16 17">
    <name type="scientific">Lacicoccus qingdaonensis</name>
    <dbReference type="NCBI Taxonomy" id="576118"/>
    <lineage>
        <taxon>Bacteria</taxon>
        <taxon>Bacillati</taxon>
        <taxon>Bacillota</taxon>
        <taxon>Bacilli</taxon>
        <taxon>Bacillales</taxon>
        <taxon>Salinicoccaceae</taxon>
        <taxon>Lacicoccus</taxon>
    </lineage>
</organism>
<evidence type="ECO:0000256" key="6">
    <source>
        <dbReference type="ARBA" id="ARBA00022781"/>
    </source>
</evidence>
<reference evidence="17" key="1">
    <citation type="submission" date="2016-10" db="EMBL/GenBank/DDBJ databases">
        <authorList>
            <person name="Varghese N."/>
            <person name="Submissions S."/>
        </authorList>
    </citation>
    <scope>NUCLEOTIDE SEQUENCE [LARGE SCALE GENOMIC DNA]</scope>
    <source>
        <strain evidence="17">CGMCC 1.8895</strain>
    </source>
</reference>
<keyword evidence="2 13" id="KW-0813">Transport</keyword>
<keyword evidence="3 13" id="KW-1003">Cell membrane</keyword>
<evidence type="ECO:0000256" key="4">
    <source>
        <dbReference type="ARBA" id="ARBA00022547"/>
    </source>
</evidence>
<evidence type="ECO:0000256" key="1">
    <source>
        <dbReference type="ARBA" id="ARBA00005513"/>
    </source>
</evidence>
<comment type="similarity">
    <text evidence="1 13 14">Belongs to the ATPase B chain family.</text>
</comment>